<proteinExistence type="predicted"/>
<organism evidence="1 2">
    <name type="scientific">Thermosipho africanus (strain TCF52B)</name>
    <dbReference type="NCBI Taxonomy" id="484019"/>
    <lineage>
        <taxon>Bacteria</taxon>
        <taxon>Thermotogati</taxon>
        <taxon>Thermotogota</taxon>
        <taxon>Thermotogae</taxon>
        <taxon>Thermotogales</taxon>
        <taxon>Fervidobacteriaceae</taxon>
        <taxon>Thermosipho</taxon>
    </lineage>
</organism>
<dbReference type="STRING" id="484019.THA_164"/>
<dbReference type="AlphaFoldDB" id="B7IF07"/>
<keyword evidence="2" id="KW-1185">Reference proteome</keyword>
<dbReference type="eggNOG" id="COG0426">
    <property type="taxonomic scope" value="Bacteria"/>
</dbReference>
<evidence type="ECO:0000313" key="2">
    <source>
        <dbReference type="Proteomes" id="UP000002453"/>
    </source>
</evidence>
<evidence type="ECO:0000313" key="1">
    <source>
        <dbReference type="EMBL" id="ACJ74671.1"/>
    </source>
</evidence>
<dbReference type="HOGENOM" id="CLU_3158795_0_0_0"/>
<accession>B7IF07</accession>
<dbReference type="RefSeq" id="WP_012579383.1">
    <property type="nucleotide sequence ID" value="NC_011653.1"/>
</dbReference>
<reference evidence="1 2" key="1">
    <citation type="journal article" date="2009" name="J. Bacteriol.">
        <title>The genome of Thermosipho africanus TCF52B: lateral genetic connections to the Firmicutes and Archaea.</title>
        <authorList>
            <person name="Nesboe C.L."/>
            <person name="Bapteste E."/>
            <person name="Curtis B."/>
            <person name="Dahle H."/>
            <person name="Lopez P."/>
            <person name="Macleod D."/>
            <person name="Dlutek M."/>
            <person name="Bowman S."/>
            <person name="Zhaxybayeva O."/>
            <person name="Birkeland N.-K."/>
            <person name="Doolittle W.F."/>
        </authorList>
    </citation>
    <scope>NUCLEOTIDE SEQUENCE [LARGE SCALE GENOMIC DNA]</scope>
    <source>
        <strain evidence="1 2">TCF52B</strain>
    </source>
</reference>
<gene>
    <name evidence="1" type="ordered locus">THA_164</name>
</gene>
<name>B7IF07_THEAB</name>
<dbReference type="Proteomes" id="UP000002453">
    <property type="component" value="Chromosome"/>
</dbReference>
<sequence>MNNICLYDDGKHKYYLLGWEETEDPNMVPTNQYLIVHENNSKGGKKYE</sequence>
<protein>
    <submittedName>
        <fullName evidence="1">Uncharacterized protein</fullName>
    </submittedName>
</protein>
<dbReference type="KEGG" id="taf:THA_164"/>
<dbReference type="EMBL" id="CP001185">
    <property type="protein sequence ID" value="ACJ74671.1"/>
    <property type="molecule type" value="Genomic_DNA"/>
</dbReference>